<sequence>MENEIFANINQNLDLVKLKIKRINELLNDVDNSANKSIERMDSVREDLLVSKRRDADKINSTMNTVEIKINESLSEQYEKVKQVSNMLLKQESALTNLKEEDWQYSRLEADIYIKEVNQDLQNNESWNRPENNFKKIDFVNHGGLRGKIFTPISSFNIKSNELAKEIYEVEMLMKEMNRERLNIELDFLKGMKTPKSSLTQRQQPDTLAEQIVGFKPAYESNASSSIDAPILDQKPIIQIKGCIGRTAMCGVTH</sequence>
<proteinExistence type="predicted"/>
<dbReference type="AlphaFoldDB" id="A0AAD2VSA5"/>
<organism evidence="1">
    <name type="scientific">Providencia rettgeri</name>
    <dbReference type="NCBI Taxonomy" id="587"/>
    <lineage>
        <taxon>Bacteria</taxon>
        <taxon>Pseudomonadati</taxon>
        <taxon>Pseudomonadota</taxon>
        <taxon>Gammaproteobacteria</taxon>
        <taxon>Enterobacterales</taxon>
        <taxon>Morganellaceae</taxon>
        <taxon>Providencia</taxon>
    </lineage>
</organism>
<protein>
    <submittedName>
        <fullName evidence="1">Uncharacterized protein</fullName>
    </submittedName>
</protein>
<reference evidence="1" key="1">
    <citation type="submission" date="2023-10" db="EMBL/GenBank/DDBJ databases">
        <authorList>
            <consortium name="Clinical and Environmental Microbiology Branch: Whole genome sequencing antimicrobial resistance pathogens in the healthcare setting"/>
        </authorList>
    </citation>
    <scope>NUCLEOTIDE SEQUENCE</scope>
    <source>
        <strain evidence="1">2020QW-00022</strain>
    </source>
</reference>
<accession>A0AAD2VSA5</accession>
<gene>
    <name evidence="2" type="ORF">M0K77_001434</name>
    <name evidence="1" type="ORF">M0K77_RS07170</name>
</gene>
<dbReference type="EMBL" id="ABEXCJ040000002">
    <property type="protein sequence ID" value="ELR5216957.1"/>
    <property type="molecule type" value="Genomic_DNA"/>
</dbReference>
<evidence type="ECO:0000313" key="1">
    <source>
        <dbReference type="EMBL" id="ELR5216957.1"/>
    </source>
</evidence>
<dbReference type="EMBL" id="ABEXCJ050000002">
    <property type="protein sequence ID" value="EMR4589144.1"/>
    <property type="molecule type" value="Genomic_DNA"/>
</dbReference>
<evidence type="ECO:0000313" key="2">
    <source>
        <dbReference type="EMBL" id="EMR4589144.1"/>
    </source>
</evidence>
<name>A0AAD2VSA5_PRORE</name>
<comment type="caution">
    <text evidence="1">The sequence shown here is derived from an EMBL/GenBank/DDBJ whole genome shotgun (WGS) entry which is preliminary data.</text>
</comment>